<sequence length="195" mass="21780">MKAKKIDLLKKKEFDKSILSDAFNTQDENILHLVVSHPISSVLDEQNGNAMSAMSGGMCSGLLINKKANVKSGESEEEAIICIREIGINYFGNSFEDGTTSGEVVHSHNDITGINIWECYLMISKWISYIISLFKHVNIVHNGTNQRPNQVIIIGVNPPTPSDMSHNVLLNEELFGHLDSAWRSKSKNMQRPLKQ</sequence>
<dbReference type="EMBL" id="DF157486">
    <property type="protein sequence ID" value="GAB69642.1"/>
    <property type="molecule type" value="Genomic_DNA"/>
</dbReference>
<evidence type="ECO:0000313" key="1">
    <source>
        <dbReference type="EMBL" id="GAB69642.1"/>
    </source>
</evidence>
<name>K6VJQ1_PLACD</name>
<dbReference type="KEGG" id="pcy:PCYB_003910"/>
<protein>
    <submittedName>
        <fullName evidence="1">Uncharacterized protein</fullName>
    </submittedName>
</protein>
<dbReference type="Proteomes" id="UP000006319">
    <property type="component" value="Unassembled WGS sequence"/>
</dbReference>
<evidence type="ECO:0000313" key="2">
    <source>
        <dbReference type="Proteomes" id="UP000006319"/>
    </source>
</evidence>
<proteinExistence type="predicted"/>
<gene>
    <name evidence="1" type="ORF">PCYB_003910</name>
</gene>
<dbReference type="GeneID" id="14696184"/>
<dbReference type="VEuPathDB" id="PlasmoDB:PCYB_003910"/>
<dbReference type="OrthoDB" id="46564at2759"/>
<organism evidence="1 2">
    <name type="scientific">Plasmodium cynomolgi (strain B)</name>
    <dbReference type="NCBI Taxonomy" id="1120755"/>
    <lineage>
        <taxon>Eukaryota</taxon>
        <taxon>Sar</taxon>
        <taxon>Alveolata</taxon>
        <taxon>Apicomplexa</taxon>
        <taxon>Aconoidasida</taxon>
        <taxon>Haemosporida</taxon>
        <taxon>Plasmodiidae</taxon>
        <taxon>Plasmodium</taxon>
        <taxon>Plasmodium (Plasmodium)</taxon>
    </lineage>
</organism>
<dbReference type="PhylomeDB" id="K6VJQ1"/>
<dbReference type="AlphaFoldDB" id="K6VJQ1"/>
<keyword evidence="2" id="KW-1185">Reference proteome</keyword>
<reference evidence="1 2" key="1">
    <citation type="journal article" date="2012" name="Nat. Genet.">
        <title>Plasmodium cynomolgi genome sequences provide insight into Plasmodium vivax and the monkey malaria clade.</title>
        <authorList>
            <person name="Tachibana S."/>
            <person name="Sullivan S.A."/>
            <person name="Kawai S."/>
            <person name="Nakamura S."/>
            <person name="Kim H.R."/>
            <person name="Goto N."/>
            <person name="Arisue N."/>
            <person name="Palacpac N.M.Q."/>
            <person name="Honma H."/>
            <person name="Yagi M."/>
            <person name="Tougan T."/>
            <person name="Katakai Y."/>
            <person name="Kaneko O."/>
            <person name="Mita T."/>
            <person name="Kita K."/>
            <person name="Yasutomi Y."/>
            <person name="Sutton P.L."/>
            <person name="Shakhbatyan R."/>
            <person name="Horii T."/>
            <person name="Yasunaga T."/>
            <person name="Barnwell J.W."/>
            <person name="Escalante A.A."/>
            <person name="Carlton J.M."/>
            <person name="Tanabe K."/>
        </authorList>
    </citation>
    <scope>NUCLEOTIDE SEQUENCE [LARGE SCALE GENOMIC DNA]</scope>
    <source>
        <strain evidence="1 2">B</strain>
    </source>
</reference>
<accession>K6VJQ1</accession>
<dbReference type="RefSeq" id="XP_004227860.1">
    <property type="nucleotide sequence ID" value="XM_004227812.1"/>
</dbReference>